<evidence type="ECO:0000313" key="2">
    <source>
        <dbReference type="EMBL" id="KAF6155083.1"/>
    </source>
</evidence>
<name>A0A7J7MJL4_9MAGN</name>
<dbReference type="AlphaFoldDB" id="A0A7J7MJL4"/>
<feature type="non-terminal residue" evidence="2">
    <location>
        <position position="1"/>
    </location>
</feature>
<dbReference type="Pfam" id="PF14111">
    <property type="entry name" value="DUF4283"/>
    <property type="match status" value="1"/>
</dbReference>
<accession>A0A7J7MJL4</accession>
<keyword evidence="3" id="KW-1185">Reference proteome</keyword>
<comment type="caution">
    <text evidence="2">The sequence shown here is derived from an EMBL/GenBank/DDBJ whole genome shotgun (WGS) entry which is preliminary data.</text>
</comment>
<sequence length="255" mass="29212">MGKALDLQSKILDSSWKDKADSSNQSYADVVKGEPTTIIVTINLILMICQTQEEVASKFPLIKIPYADLERGLTSYKFSLVGRMDLYRITYADFKIRVPKLWKLKGNCSIIPLGRGHFIIKLDSDEDKNYVWTRGPCFFLVKFLQCCTVFHITRRPWYVESCLIRLQRWSPNFNPKNHKGSNALMCVRFLDLSLEYWNVQTLIIMSKALGTPITIDNAARSQSSNFFASVLVDIDLSQPIPSEIIVEQRELSFGK</sequence>
<dbReference type="EMBL" id="JACGCM010001441">
    <property type="protein sequence ID" value="KAF6155083.1"/>
    <property type="molecule type" value="Genomic_DNA"/>
</dbReference>
<dbReference type="PANTHER" id="PTHR31286">
    <property type="entry name" value="GLYCINE-RICH CELL WALL STRUCTURAL PROTEIN 1.8-LIKE"/>
    <property type="match status" value="1"/>
</dbReference>
<proteinExistence type="predicted"/>
<dbReference type="PANTHER" id="PTHR31286:SF60">
    <property type="entry name" value="PROTEIN, PUTATIVE-RELATED"/>
    <property type="match status" value="1"/>
</dbReference>
<dbReference type="InterPro" id="IPR040256">
    <property type="entry name" value="At4g02000-like"/>
</dbReference>
<dbReference type="InterPro" id="IPR025558">
    <property type="entry name" value="DUF4283"/>
</dbReference>
<feature type="domain" description="DUF4283" evidence="1">
    <location>
        <begin position="77"/>
        <end position="140"/>
    </location>
</feature>
<protein>
    <recommendedName>
        <fullName evidence="1">DUF4283 domain-containing protein</fullName>
    </recommendedName>
</protein>
<organism evidence="2 3">
    <name type="scientific">Kingdonia uniflora</name>
    <dbReference type="NCBI Taxonomy" id="39325"/>
    <lineage>
        <taxon>Eukaryota</taxon>
        <taxon>Viridiplantae</taxon>
        <taxon>Streptophyta</taxon>
        <taxon>Embryophyta</taxon>
        <taxon>Tracheophyta</taxon>
        <taxon>Spermatophyta</taxon>
        <taxon>Magnoliopsida</taxon>
        <taxon>Ranunculales</taxon>
        <taxon>Circaeasteraceae</taxon>
        <taxon>Kingdonia</taxon>
    </lineage>
</organism>
<evidence type="ECO:0000313" key="3">
    <source>
        <dbReference type="Proteomes" id="UP000541444"/>
    </source>
</evidence>
<dbReference type="OrthoDB" id="1001863at2759"/>
<dbReference type="Proteomes" id="UP000541444">
    <property type="component" value="Unassembled WGS sequence"/>
</dbReference>
<reference evidence="2 3" key="1">
    <citation type="journal article" date="2020" name="IScience">
        <title>Genome Sequencing of the Endangered Kingdonia uniflora (Circaeasteraceae, Ranunculales) Reveals Potential Mechanisms of Evolutionary Specialization.</title>
        <authorList>
            <person name="Sun Y."/>
            <person name="Deng T."/>
            <person name="Zhang A."/>
            <person name="Moore M.J."/>
            <person name="Landis J.B."/>
            <person name="Lin N."/>
            <person name="Zhang H."/>
            <person name="Zhang X."/>
            <person name="Huang J."/>
            <person name="Zhang X."/>
            <person name="Sun H."/>
            <person name="Wang H."/>
        </authorList>
    </citation>
    <scope>NUCLEOTIDE SEQUENCE [LARGE SCALE GENOMIC DNA]</scope>
    <source>
        <strain evidence="2">TB1705</strain>
        <tissue evidence="2">Leaf</tissue>
    </source>
</reference>
<gene>
    <name evidence="2" type="ORF">GIB67_035830</name>
</gene>
<evidence type="ECO:0000259" key="1">
    <source>
        <dbReference type="Pfam" id="PF14111"/>
    </source>
</evidence>